<dbReference type="PANTHER" id="PTHR45947">
    <property type="entry name" value="SULFOQUINOVOSYL TRANSFERASE SQD2"/>
    <property type="match status" value="1"/>
</dbReference>
<dbReference type="SUPFAM" id="SSF53756">
    <property type="entry name" value="UDP-Glycosyltransferase/glycogen phosphorylase"/>
    <property type="match status" value="1"/>
</dbReference>
<evidence type="ECO:0000313" key="4">
    <source>
        <dbReference type="Proteomes" id="UP000293465"/>
    </source>
</evidence>
<accession>A0A4Q5KIR8</accession>
<keyword evidence="3" id="KW-0808">Transferase</keyword>
<feature type="domain" description="Glycosyltransferase subfamily 4-like N-terminal" evidence="2">
    <location>
        <begin position="42"/>
        <end position="187"/>
    </location>
</feature>
<gene>
    <name evidence="3" type="ORF">ERW49_10585</name>
</gene>
<proteinExistence type="predicted"/>
<feature type="domain" description="Glycosyl transferase family 1" evidence="1">
    <location>
        <begin position="202"/>
        <end position="319"/>
    </location>
</feature>
<dbReference type="InterPro" id="IPR050194">
    <property type="entry name" value="Glycosyltransferase_grp1"/>
</dbReference>
<name>A0A4Q5KIR8_9GAMM</name>
<protein>
    <submittedName>
        <fullName evidence="3">Glycosyltransferase</fullName>
    </submittedName>
</protein>
<sequence length="382" mass="42871">MKRILLIVPLSTLEFGASTTGGVDSVCQILLKDLIDTEYNEYHIRILAFDPKSQMPPQPSIIQLSSHIELVHFPANEKMNGIKVPGIISKLIRVRQAVTDFNPDIVHAHMAPWLLGIRGIKKVATLHNYKNIGRKPVSFFNDLLYAQLLPWLCDFYVDQYTCVGDLLKSELQKDVTTPISIIGNPLNPIYFTNYHQNKSNVPSIRLVTCALLSRKKRIDAIIQLASRLHQQGLHIELTIIGPVVDKQYGEELDRLVIQEKAEQYITFTGSKNTDDIISLYEQSDIGIFLSSEETFGLAPLEMLASGLPLISSSVGIIAERPDFFTSIGTCIIDPTQEDASLTQVLSFIDKLPEVDCNTLKNEFSVNAVNKQYFHIYKTLLNA</sequence>
<dbReference type="InterPro" id="IPR028098">
    <property type="entry name" value="Glyco_trans_4-like_N"/>
</dbReference>
<evidence type="ECO:0000259" key="1">
    <source>
        <dbReference type="Pfam" id="PF00534"/>
    </source>
</evidence>
<evidence type="ECO:0000259" key="2">
    <source>
        <dbReference type="Pfam" id="PF13439"/>
    </source>
</evidence>
<dbReference type="NCBIfam" id="NF038255">
    <property type="entry name" value="exopoly_VpsD"/>
    <property type="match status" value="1"/>
</dbReference>
<dbReference type="Gene3D" id="3.40.50.2000">
    <property type="entry name" value="Glycogen Phosphorylase B"/>
    <property type="match status" value="2"/>
</dbReference>
<evidence type="ECO:0000313" key="3">
    <source>
        <dbReference type="EMBL" id="RYU46107.1"/>
    </source>
</evidence>
<dbReference type="PANTHER" id="PTHR45947:SF14">
    <property type="entry name" value="SLL1723 PROTEIN"/>
    <property type="match status" value="1"/>
</dbReference>
<dbReference type="GeneID" id="56275499"/>
<dbReference type="EMBL" id="SEZJ01000008">
    <property type="protein sequence ID" value="RYU46107.1"/>
    <property type="molecule type" value="Genomic_DNA"/>
</dbReference>
<dbReference type="OrthoDB" id="6314109at2"/>
<dbReference type="InterPro" id="IPR001296">
    <property type="entry name" value="Glyco_trans_1"/>
</dbReference>
<reference evidence="3 4" key="1">
    <citation type="submission" date="2019-02" db="EMBL/GenBank/DDBJ databases">
        <title>Genome sequences of Aliivibrio finisterrensis strains from farmed Atlantic salmon.</title>
        <authorList>
            <person name="Bowman J.P."/>
        </authorList>
    </citation>
    <scope>NUCLEOTIDE SEQUENCE [LARGE SCALE GENOMIC DNA]</scope>
    <source>
        <strain evidence="3 4">A32</strain>
    </source>
</reference>
<dbReference type="Pfam" id="PF00534">
    <property type="entry name" value="Glycos_transf_1"/>
    <property type="match status" value="1"/>
</dbReference>
<dbReference type="RefSeq" id="WP_130087383.1">
    <property type="nucleotide sequence ID" value="NZ_SEZJ01000008.1"/>
</dbReference>
<dbReference type="CDD" id="cd03801">
    <property type="entry name" value="GT4_PimA-like"/>
    <property type="match status" value="1"/>
</dbReference>
<dbReference type="Pfam" id="PF13439">
    <property type="entry name" value="Glyco_transf_4"/>
    <property type="match status" value="1"/>
</dbReference>
<organism evidence="3 4">
    <name type="scientific">Aliivibrio finisterrensis</name>
    <dbReference type="NCBI Taxonomy" id="511998"/>
    <lineage>
        <taxon>Bacteria</taxon>
        <taxon>Pseudomonadati</taxon>
        <taxon>Pseudomonadota</taxon>
        <taxon>Gammaproteobacteria</taxon>
        <taxon>Vibrionales</taxon>
        <taxon>Vibrionaceae</taxon>
        <taxon>Aliivibrio</taxon>
    </lineage>
</organism>
<dbReference type="GO" id="GO:0016757">
    <property type="term" value="F:glycosyltransferase activity"/>
    <property type="evidence" value="ECO:0007669"/>
    <property type="project" value="InterPro"/>
</dbReference>
<dbReference type="AlphaFoldDB" id="A0A4Q5KIR8"/>
<dbReference type="Proteomes" id="UP000293465">
    <property type="component" value="Unassembled WGS sequence"/>
</dbReference>
<comment type="caution">
    <text evidence="3">The sequence shown here is derived from an EMBL/GenBank/DDBJ whole genome shotgun (WGS) entry which is preliminary data.</text>
</comment>